<dbReference type="Proteomes" id="UP000199187">
    <property type="component" value="Unassembled WGS sequence"/>
</dbReference>
<sequence>MRSGREGEGSEAGAPQAHPPSPFPAGEQPFRGFAVATEGKWGCQQKLTAPL</sequence>
<reference evidence="3" key="1">
    <citation type="submission" date="2016-10" db="EMBL/GenBank/DDBJ databases">
        <authorList>
            <person name="Varghese N."/>
            <person name="Submissions S."/>
        </authorList>
    </citation>
    <scope>NUCLEOTIDE SEQUENCE [LARGE SCALE GENOMIC DNA]</scope>
    <source>
        <strain evidence="3">Ah-143</strain>
    </source>
</reference>
<evidence type="ECO:0000313" key="2">
    <source>
        <dbReference type="EMBL" id="SFU20732.1"/>
    </source>
</evidence>
<dbReference type="EMBL" id="FPAU01000013">
    <property type="protein sequence ID" value="SFU20732.1"/>
    <property type="molecule type" value="Genomic_DNA"/>
</dbReference>
<keyword evidence="3" id="KW-1185">Reference proteome</keyword>
<accession>A0A1I7EA16</accession>
<dbReference type="AlphaFoldDB" id="A0A1I7EA16"/>
<proteinExistence type="predicted"/>
<evidence type="ECO:0000256" key="1">
    <source>
        <dbReference type="SAM" id="MobiDB-lite"/>
    </source>
</evidence>
<organism evidence="2 3">
    <name type="scientific">Kosakonia arachidis</name>
    <dbReference type="NCBI Taxonomy" id="551989"/>
    <lineage>
        <taxon>Bacteria</taxon>
        <taxon>Pseudomonadati</taxon>
        <taxon>Pseudomonadota</taxon>
        <taxon>Gammaproteobacteria</taxon>
        <taxon>Enterobacterales</taxon>
        <taxon>Enterobacteriaceae</taxon>
        <taxon>Kosakonia</taxon>
    </lineage>
</organism>
<evidence type="ECO:0000313" key="3">
    <source>
        <dbReference type="Proteomes" id="UP000199187"/>
    </source>
</evidence>
<feature type="region of interest" description="Disordered" evidence="1">
    <location>
        <begin position="1"/>
        <end position="51"/>
    </location>
</feature>
<protein>
    <submittedName>
        <fullName evidence="2">Uncharacterized protein</fullName>
    </submittedName>
</protein>
<gene>
    <name evidence="2" type="ORF">SAMN05192562_11343</name>
</gene>
<name>A0A1I7EA16_9ENTR</name>